<feature type="region of interest" description="Disordered" evidence="1">
    <location>
        <begin position="231"/>
        <end position="251"/>
    </location>
</feature>
<reference evidence="4" key="2">
    <citation type="submission" date="2017-10" db="EMBL/GenBank/DDBJ databases">
        <title>Ladona fulva Genome sequencing and assembly.</title>
        <authorList>
            <person name="Murali S."/>
            <person name="Richards S."/>
            <person name="Bandaranaike D."/>
            <person name="Bellair M."/>
            <person name="Blankenburg K."/>
            <person name="Chao H."/>
            <person name="Dinh H."/>
            <person name="Doddapaneni H."/>
            <person name="Dugan-Rocha S."/>
            <person name="Elkadiri S."/>
            <person name="Gnanaolivu R."/>
            <person name="Hernandez B."/>
            <person name="Skinner E."/>
            <person name="Javaid M."/>
            <person name="Lee S."/>
            <person name="Li M."/>
            <person name="Ming W."/>
            <person name="Munidasa M."/>
            <person name="Muniz J."/>
            <person name="Nguyen L."/>
            <person name="Hughes D."/>
            <person name="Osuji N."/>
            <person name="Pu L.-L."/>
            <person name="Puazo M."/>
            <person name="Qu C."/>
            <person name="Quiroz J."/>
            <person name="Raj R."/>
            <person name="Weissenberger G."/>
            <person name="Xin Y."/>
            <person name="Zou X."/>
            <person name="Han Y."/>
            <person name="Worley K."/>
            <person name="Muzny D."/>
            <person name="Gibbs R."/>
        </authorList>
    </citation>
    <scope>NUCLEOTIDE SEQUENCE</scope>
    <source>
        <strain evidence="4">Sampled in the wild</strain>
    </source>
</reference>
<dbReference type="GO" id="GO:0005814">
    <property type="term" value="C:centriole"/>
    <property type="evidence" value="ECO:0007669"/>
    <property type="project" value="TreeGrafter"/>
</dbReference>
<dbReference type="Pfam" id="PF22067">
    <property type="entry name" value="Cep192_D3"/>
    <property type="match status" value="1"/>
</dbReference>
<dbReference type="Pfam" id="PF22066">
    <property type="entry name" value="Cep192_D8"/>
    <property type="match status" value="1"/>
</dbReference>
<feature type="region of interest" description="Disordered" evidence="1">
    <location>
        <begin position="130"/>
        <end position="151"/>
    </location>
</feature>
<dbReference type="GO" id="GO:0005737">
    <property type="term" value="C:cytoplasm"/>
    <property type="evidence" value="ECO:0007669"/>
    <property type="project" value="TreeGrafter"/>
</dbReference>
<feature type="compositionally biased region" description="Low complexity" evidence="1">
    <location>
        <begin position="238"/>
        <end position="249"/>
    </location>
</feature>
<reference evidence="4" key="1">
    <citation type="submission" date="2013-04" db="EMBL/GenBank/DDBJ databases">
        <authorList>
            <person name="Qu J."/>
            <person name="Murali S.C."/>
            <person name="Bandaranaike D."/>
            <person name="Bellair M."/>
            <person name="Blankenburg K."/>
            <person name="Chao H."/>
            <person name="Dinh H."/>
            <person name="Doddapaneni H."/>
            <person name="Downs B."/>
            <person name="Dugan-Rocha S."/>
            <person name="Elkadiri S."/>
            <person name="Gnanaolivu R.D."/>
            <person name="Hernandez B."/>
            <person name="Javaid M."/>
            <person name="Jayaseelan J.C."/>
            <person name="Lee S."/>
            <person name="Li M."/>
            <person name="Ming W."/>
            <person name="Munidasa M."/>
            <person name="Muniz J."/>
            <person name="Nguyen L."/>
            <person name="Ongeri F."/>
            <person name="Osuji N."/>
            <person name="Pu L.-L."/>
            <person name="Puazo M."/>
            <person name="Qu C."/>
            <person name="Quiroz J."/>
            <person name="Raj R."/>
            <person name="Weissenberger G."/>
            <person name="Xin Y."/>
            <person name="Zou X."/>
            <person name="Han Y."/>
            <person name="Richards S."/>
            <person name="Worley K."/>
            <person name="Muzny D."/>
            <person name="Gibbs R."/>
        </authorList>
    </citation>
    <scope>NUCLEOTIDE SEQUENCE</scope>
    <source>
        <strain evidence="4">Sampled in the wild</strain>
    </source>
</reference>
<protein>
    <submittedName>
        <fullName evidence="4">Uncharacterized protein</fullName>
    </submittedName>
</protein>
<dbReference type="OrthoDB" id="67059at2759"/>
<sequence>MFDPRGLFKIAHSMDASKVIKLTAKLKVELDIPSSLSSNLTVLKEIQLCGSVGQTNLIIGVSSEPERDVLVVDPDNLTIQPGEKFDIKVTYHPNTKKVEECDRVLIIQINPNGHSYKVQLRGVPCAMKGKHSMARKENRPKSQASKTSLPRTGMTDFIQASQTALVWGSVPVGSDGAERSIALKNTSDMVVRLTLTVNGTDDFKVRLKIFMKKVDNSRLIILSYKVEVADSANPSGGRLSRPSTPTSSSVKNRIQILNSGTLPSLVKITPLKLGVDPKLLSNLEDGREHHVTIKPDEFVLSPSNCTRIWITYDHRSFPTGSSRKQDCRSKTSIKGSKRIQEEVAKLIVVSGDVPTSSRLHRICNIAEVTSNIKSSALLSDMNAVKLNFIEASTSHDEFQMEENDEYCKEDNVLYDPVTKEALNSLVQNVSSFEVMLAIEKIEDSGEDLRHSVGDLTLALESSSVEFHPLMDDGDTNLFQVTVPHSGHSCDGRRIDEDFRVDRNFGDAKGMRDLIHPESLTSMRTHGCRENVFVDTSAIIFPLTKVGDKSSGKLTLKNISPEIYEVEFHLPLGPFIPPKKQIVIAGQKHVSFRVKFEPSSPGFYEKTMIMKARSKTSSSENIIIVALKGRAN</sequence>
<dbReference type="AlphaFoldDB" id="A0A8K0KFL5"/>
<feature type="compositionally biased region" description="Polar residues" evidence="1">
    <location>
        <begin position="141"/>
        <end position="150"/>
    </location>
</feature>
<dbReference type="GO" id="GO:0071539">
    <property type="term" value="P:protein localization to centrosome"/>
    <property type="evidence" value="ECO:0007669"/>
    <property type="project" value="InterPro"/>
</dbReference>
<organism evidence="4 5">
    <name type="scientific">Ladona fulva</name>
    <name type="common">Scarce chaser dragonfly</name>
    <name type="synonym">Libellula fulva</name>
    <dbReference type="NCBI Taxonomy" id="123851"/>
    <lineage>
        <taxon>Eukaryota</taxon>
        <taxon>Metazoa</taxon>
        <taxon>Ecdysozoa</taxon>
        <taxon>Arthropoda</taxon>
        <taxon>Hexapoda</taxon>
        <taxon>Insecta</taxon>
        <taxon>Pterygota</taxon>
        <taxon>Palaeoptera</taxon>
        <taxon>Odonata</taxon>
        <taxon>Epiprocta</taxon>
        <taxon>Anisoptera</taxon>
        <taxon>Libelluloidea</taxon>
        <taxon>Libellulidae</taxon>
        <taxon>Ladona</taxon>
    </lineage>
</organism>
<dbReference type="EMBL" id="KZ308776">
    <property type="protein sequence ID" value="KAG8234092.1"/>
    <property type="molecule type" value="Genomic_DNA"/>
</dbReference>
<dbReference type="GO" id="GO:0090222">
    <property type="term" value="P:centrosome-templated microtubule nucleation"/>
    <property type="evidence" value="ECO:0007669"/>
    <property type="project" value="InterPro"/>
</dbReference>
<name>A0A8K0KFL5_LADFU</name>
<feature type="domain" description="Cep192-like" evidence="2">
    <location>
        <begin position="529"/>
        <end position="616"/>
    </location>
</feature>
<dbReference type="InterPro" id="IPR039103">
    <property type="entry name" value="Spd-2/CEP192"/>
</dbReference>
<comment type="caution">
    <text evidence="4">The sequence shown here is derived from an EMBL/GenBank/DDBJ whole genome shotgun (WGS) entry which is preliminary data.</text>
</comment>
<dbReference type="PANTHER" id="PTHR16029:SF11">
    <property type="entry name" value="CENTROSOMAL PROTEIN OF 192 KDA"/>
    <property type="match status" value="1"/>
</dbReference>
<accession>A0A8K0KFL5</accession>
<dbReference type="GO" id="GO:0090307">
    <property type="term" value="P:mitotic spindle assembly"/>
    <property type="evidence" value="ECO:0007669"/>
    <property type="project" value="TreeGrafter"/>
</dbReference>
<dbReference type="PANTHER" id="PTHR16029">
    <property type="entry name" value="CENTROSOMAL PROTEIN OF 192 KDA"/>
    <property type="match status" value="1"/>
</dbReference>
<proteinExistence type="predicted"/>
<keyword evidence="5" id="KW-1185">Reference proteome</keyword>
<dbReference type="InterPro" id="IPR054088">
    <property type="entry name" value="Cep192-like_D8"/>
</dbReference>
<evidence type="ECO:0000259" key="3">
    <source>
        <dbReference type="Pfam" id="PF22067"/>
    </source>
</evidence>
<dbReference type="InterPro" id="IPR054089">
    <property type="entry name" value="Cep192-like_D3"/>
</dbReference>
<dbReference type="InterPro" id="IPR013783">
    <property type="entry name" value="Ig-like_fold"/>
</dbReference>
<dbReference type="GO" id="GO:0051298">
    <property type="term" value="P:centrosome duplication"/>
    <property type="evidence" value="ECO:0007669"/>
    <property type="project" value="InterPro"/>
</dbReference>
<evidence type="ECO:0000313" key="4">
    <source>
        <dbReference type="EMBL" id="KAG8234092.1"/>
    </source>
</evidence>
<evidence type="ECO:0000259" key="2">
    <source>
        <dbReference type="Pfam" id="PF22066"/>
    </source>
</evidence>
<dbReference type="GO" id="GO:0019901">
    <property type="term" value="F:protein kinase binding"/>
    <property type="evidence" value="ECO:0007669"/>
    <property type="project" value="TreeGrafter"/>
</dbReference>
<feature type="domain" description="Cep192-like" evidence="3">
    <location>
        <begin position="58"/>
        <end position="122"/>
    </location>
</feature>
<evidence type="ECO:0000256" key="1">
    <source>
        <dbReference type="SAM" id="MobiDB-lite"/>
    </source>
</evidence>
<dbReference type="Proteomes" id="UP000792457">
    <property type="component" value="Unassembled WGS sequence"/>
</dbReference>
<dbReference type="GO" id="GO:0000242">
    <property type="term" value="C:pericentriolar material"/>
    <property type="evidence" value="ECO:0007669"/>
    <property type="project" value="TreeGrafter"/>
</dbReference>
<dbReference type="Gene3D" id="2.60.40.10">
    <property type="entry name" value="Immunoglobulins"/>
    <property type="match status" value="2"/>
</dbReference>
<gene>
    <name evidence="4" type="ORF">J437_LFUL014621</name>
</gene>
<evidence type="ECO:0000313" key="5">
    <source>
        <dbReference type="Proteomes" id="UP000792457"/>
    </source>
</evidence>